<sequence>MARLIGPWLPRVCHHLTPVRHYSIAIPRRRATFTEVLRTPTTKSLFLTIVFGSCVTEVIARRKQLDTLRDSHHARMIILNDILARLQHGEHIDLQKELRLLSQVSDGMDFDVDEKLNQLFQMVEEPTKPTANKSEFL</sequence>
<proteinExistence type="predicted"/>
<evidence type="ECO:0000313" key="2">
    <source>
        <dbReference type="Proteomes" id="UP000000707"/>
    </source>
</evidence>
<name>G3AZP3_CANTC</name>
<dbReference type="Proteomes" id="UP000000707">
    <property type="component" value="Unassembled WGS sequence"/>
</dbReference>
<dbReference type="OrthoDB" id="2253354at2759"/>
<dbReference type="HOGENOM" id="CLU_1864863_0_0_1"/>
<organism evidence="2">
    <name type="scientific">Candida tenuis (strain ATCC 10573 / BCRC 21748 / CBS 615 / JCM 9827 / NBRC 10315 / NRRL Y-1498 / VKM Y-70)</name>
    <name type="common">Yeast</name>
    <name type="synonym">Yamadazyma tenuis</name>
    <dbReference type="NCBI Taxonomy" id="590646"/>
    <lineage>
        <taxon>Eukaryota</taxon>
        <taxon>Fungi</taxon>
        <taxon>Dikarya</taxon>
        <taxon>Ascomycota</taxon>
        <taxon>Saccharomycotina</taxon>
        <taxon>Pichiomycetes</taxon>
        <taxon>Debaryomycetaceae</taxon>
        <taxon>Yamadazyma</taxon>
    </lineage>
</organism>
<dbReference type="eggNOG" id="ENOG502RQC8">
    <property type="taxonomic scope" value="Eukaryota"/>
</dbReference>
<keyword evidence="2" id="KW-1185">Reference proteome</keyword>
<dbReference type="AlphaFoldDB" id="G3AZP3"/>
<evidence type="ECO:0000313" key="1">
    <source>
        <dbReference type="EMBL" id="EGV65637.1"/>
    </source>
</evidence>
<accession>G3AZP3</accession>
<gene>
    <name evidence="1" type="ORF">CANTEDRAFT_91948</name>
</gene>
<protein>
    <submittedName>
        <fullName evidence="1">Uncharacterized protein</fullName>
    </submittedName>
</protein>
<reference evidence="1 2" key="1">
    <citation type="journal article" date="2011" name="Proc. Natl. Acad. Sci. U.S.A.">
        <title>Comparative genomics of xylose-fermenting fungi for enhanced biofuel production.</title>
        <authorList>
            <person name="Wohlbach D.J."/>
            <person name="Kuo A."/>
            <person name="Sato T.K."/>
            <person name="Potts K.M."/>
            <person name="Salamov A.A."/>
            <person name="LaButti K.M."/>
            <person name="Sun H."/>
            <person name="Clum A."/>
            <person name="Pangilinan J.L."/>
            <person name="Lindquist E.A."/>
            <person name="Lucas S."/>
            <person name="Lapidus A."/>
            <person name="Jin M."/>
            <person name="Gunawan C."/>
            <person name="Balan V."/>
            <person name="Dale B.E."/>
            <person name="Jeffries T.W."/>
            <person name="Zinkel R."/>
            <person name="Barry K.W."/>
            <person name="Grigoriev I.V."/>
            <person name="Gasch A.P."/>
        </authorList>
    </citation>
    <scope>NUCLEOTIDE SEQUENCE [LARGE SCALE GENOMIC DNA]</scope>
    <source>
        <strain evidence="2">ATCC 10573 / BCRC 21748 / CBS 615 / JCM 9827 / NBRC 10315 / NRRL Y-1498 / VKM Y-70</strain>
    </source>
</reference>
<dbReference type="EMBL" id="GL996512">
    <property type="protein sequence ID" value="EGV65637.1"/>
    <property type="molecule type" value="Genomic_DNA"/>
</dbReference>